<proteinExistence type="predicted"/>
<accession>A0A6C0BEX1</accession>
<reference evidence="1" key="1">
    <citation type="journal article" date="2020" name="Nature">
        <title>Giant virus diversity and host interactions through global metagenomics.</title>
        <authorList>
            <person name="Schulz F."/>
            <person name="Roux S."/>
            <person name="Paez-Espino D."/>
            <person name="Jungbluth S."/>
            <person name="Walsh D.A."/>
            <person name="Denef V.J."/>
            <person name="McMahon K.D."/>
            <person name="Konstantinidis K.T."/>
            <person name="Eloe-Fadrosh E.A."/>
            <person name="Kyrpides N.C."/>
            <person name="Woyke T."/>
        </authorList>
    </citation>
    <scope>NUCLEOTIDE SEQUENCE</scope>
    <source>
        <strain evidence="1">GVMAG-M-3300010160-60</strain>
    </source>
</reference>
<dbReference type="EMBL" id="MN739132">
    <property type="protein sequence ID" value="QHS90344.1"/>
    <property type="molecule type" value="Genomic_DNA"/>
</dbReference>
<dbReference type="AlphaFoldDB" id="A0A6C0BEX1"/>
<organism evidence="1">
    <name type="scientific">viral metagenome</name>
    <dbReference type="NCBI Taxonomy" id="1070528"/>
    <lineage>
        <taxon>unclassified sequences</taxon>
        <taxon>metagenomes</taxon>
        <taxon>organismal metagenomes</taxon>
    </lineage>
</organism>
<sequence>MSTYPFSFWRRSDFLKELMSLLVEPELLKMLFDKWFCPKFYDVCSELEYPKKQQFCIHLVDTNKIFDDIISWHAQQHDSIQYGLGSNDSDYLLEILALRTSGFQDAVIKLSGETFTYEKDILKELAHFQKEYLLFEIDKTICFINNEGDIICIVDRVELNFGKCYISFQNLFFRW</sequence>
<name>A0A6C0BEX1_9ZZZZ</name>
<protein>
    <submittedName>
        <fullName evidence="1">Uncharacterized protein</fullName>
    </submittedName>
</protein>
<evidence type="ECO:0000313" key="1">
    <source>
        <dbReference type="EMBL" id="QHS90344.1"/>
    </source>
</evidence>